<evidence type="ECO:0000256" key="3">
    <source>
        <dbReference type="ARBA" id="ARBA00022475"/>
    </source>
</evidence>
<evidence type="ECO:0000313" key="9">
    <source>
        <dbReference type="Proteomes" id="UP000614287"/>
    </source>
</evidence>
<dbReference type="Proteomes" id="UP000614287">
    <property type="component" value="Unassembled WGS sequence"/>
</dbReference>
<reference evidence="8" key="2">
    <citation type="submission" date="2020-09" db="EMBL/GenBank/DDBJ databases">
        <authorList>
            <person name="Sun Q."/>
            <person name="Kim S."/>
        </authorList>
    </citation>
    <scope>NUCLEOTIDE SEQUENCE</scope>
    <source>
        <strain evidence="8">KCTC 32501</strain>
    </source>
</reference>
<evidence type="ECO:0000256" key="5">
    <source>
        <dbReference type="ARBA" id="ARBA00022989"/>
    </source>
</evidence>
<feature type="transmembrane region" description="Helical" evidence="7">
    <location>
        <begin position="209"/>
        <end position="231"/>
    </location>
</feature>
<name>A0A8J3CFG8_9BURK</name>
<evidence type="ECO:0000256" key="1">
    <source>
        <dbReference type="ARBA" id="ARBA00004651"/>
    </source>
</evidence>
<keyword evidence="9" id="KW-1185">Reference proteome</keyword>
<evidence type="ECO:0000313" key="8">
    <source>
        <dbReference type="EMBL" id="GHA65511.1"/>
    </source>
</evidence>
<dbReference type="NCBIfam" id="NF008201">
    <property type="entry name" value="PRK10958.1"/>
    <property type="match status" value="1"/>
</dbReference>
<dbReference type="RefSeq" id="WP_189490552.1">
    <property type="nucleotide sequence ID" value="NZ_BMZG01000001.1"/>
</dbReference>
<sequence>MDFFTNLGITDITAYLIGTVAIILLPGPNSMYVLTTAAQQGVRRGYAGAAGVFVGDTIIMVLAVTGAATLLQEFPQLFSALKITGALYLSYLGIQMLIGAWRIWARRAELTADAMTKAAVELDASEQSTLRTTEGMHPFKKALLVSLINPKAILFVLSFFLQFVSPSAEHPYLAFLILGMILQLCSIAYLSALIFAGTRLATAFRSRPLWMVAGTAVVGLMFVGFSVRLAMVTV</sequence>
<dbReference type="GO" id="GO:0015190">
    <property type="term" value="F:L-leucine transmembrane transporter activity"/>
    <property type="evidence" value="ECO:0007669"/>
    <property type="project" value="TreeGrafter"/>
</dbReference>
<dbReference type="PANTHER" id="PTHR30086:SF15">
    <property type="entry name" value="LEUCINE EFFLUX PROTEIN"/>
    <property type="match status" value="1"/>
</dbReference>
<gene>
    <name evidence="8" type="ORF">GCM10009007_02640</name>
</gene>
<feature type="transmembrane region" description="Helical" evidence="7">
    <location>
        <begin position="83"/>
        <end position="105"/>
    </location>
</feature>
<organism evidence="8 9">
    <name type="scientific">Formosimonas limnophila</name>
    <dbReference type="NCBI Taxonomy" id="1384487"/>
    <lineage>
        <taxon>Bacteria</taxon>
        <taxon>Pseudomonadati</taxon>
        <taxon>Pseudomonadota</taxon>
        <taxon>Betaproteobacteria</taxon>
        <taxon>Burkholderiales</taxon>
        <taxon>Burkholderiaceae</taxon>
        <taxon>Formosimonas</taxon>
    </lineage>
</organism>
<accession>A0A8J3CFG8</accession>
<dbReference type="InterPro" id="IPR001123">
    <property type="entry name" value="LeuE-type"/>
</dbReference>
<dbReference type="EMBL" id="BMZG01000001">
    <property type="protein sequence ID" value="GHA65511.1"/>
    <property type="molecule type" value="Genomic_DNA"/>
</dbReference>
<dbReference type="AlphaFoldDB" id="A0A8J3CFG8"/>
<evidence type="ECO:0000256" key="2">
    <source>
        <dbReference type="ARBA" id="ARBA00007928"/>
    </source>
</evidence>
<evidence type="ECO:0000256" key="7">
    <source>
        <dbReference type="SAM" id="Phobius"/>
    </source>
</evidence>
<comment type="similarity">
    <text evidence="2">Belongs to the Rht family.</text>
</comment>
<dbReference type="Pfam" id="PF01810">
    <property type="entry name" value="LysE"/>
    <property type="match status" value="1"/>
</dbReference>
<keyword evidence="6 7" id="KW-0472">Membrane</keyword>
<comment type="caution">
    <text evidence="8">The sequence shown here is derived from an EMBL/GenBank/DDBJ whole genome shotgun (WGS) entry which is preliminary data.</text>
</comment>
<dbReference type="GO" id="GO:0005886">
    <property type="term" value="C:plasma membrane"/>
    <property type="evidence" value="ECO:0007669"/>
    <property type="project" value="UniProtKB-SubCell"/>
</dbReference>
<dbReference type="PANTHER" id="PTHR30086">
    <property type="entry name" value="ARGININE EXPORTER PROTEIN ARGO"/>
    <property type="match status" value="1"/>
</dbReference>
<dbReference type="PIRSF" id="PIRSF006324">
    <property type="entry name" value="LeuE"/>
    <property type="match status" value="1"/>
</dbReference>
<keyword evidence="4 7" id="KW-0812">Transmembrane</keyword>
<reference evidence="8" key="1">
    <citation type="journal article" date="2014" name="Int. J. Syst. Evol. Microbiol.">
        <title>Complete genome sequence of Corynebacterium casei LMG S-19264T (=DSM 44701T), isolated from a smear-ripened cheese.</title>
        <authorList>
            <consortium name="US DOE Joint Genome Institute (JGI-PGF)"/>
            <person name="Walter F."/>
            <person name="Albersmeier A."/>
            <person name="Kalinowski J."/>
            <person name="Ruckert C."/>
        </authorList>
    </citation>
    <scope>NUCLEOTIDE SEQUENCE</scope>
    <source>
        <strain evidence="8">KCTC 32501</strain>
    </source>
</reference>
<feature type="transmembrane region" description="Helical" evidence="7">
    <location>
        <begin position="46"/>
        <end position="71"/>
    </location>
</feature>
<keyword evidence="3" id="KW-1003">Cell membrane</keyword>
<comment type="subcellular location">
    <subcellularLocation>
        <location evidence="1">Cell membrane</location>
        <topology evidence="1">Multi-pass membrane protein</topology>
    </subcellularLocation>
</comment>
<feature type="transmembrane region" description="Helical" evidence="7">
    <location>
        <begin position="173"/>
        <end position="197"/>
    </location>
</feature>
<evidence type="ECO:0000256" key="4">
    <source>
        <dbReference type="ARBA" id="ARBA00022692"/>
    </source>
</evidence>
<feature type="transmembrane region" description="Helical" evidence="7">
    <location>
        <begin position="142"/>
        <end position="161"/>
    </location>
</feature>
<proteinExistence type="inferred from homology"/>
<feature type="transmembrane region" description="Helical" evidence="7">
    <location>
        <begin position="12"/>
        <end position="34"/>
    </location>
</feature>
<keyword evidence="5 7" id="KW-1133">Transmembrane helix</keyword>
<protein>
    <submittedName>
        <fullName evidence="8">Leucine efflux protein</fullName>
    </submittedName>
</protein>
<dbReference type="GO" id="GO:0015820">
    <property type="term" value="P:L-leucine transport"/>
    <property type="evidence" value="ECO:0007669"/>
    <property type="project" value="TreeGrafter"/>
</dbReference>
<evidence type="ECO:0000256" key="6">
    <source>
        <dbReference type="ARBA" id="ARBA00023136"/>
    </source>
</evidence>